<feature type="domain" description="Probable transposase IS891/IS1136/IS1341" evidence="6">
    <location>
        <begin position="176"/>
        <end position="279"/>
    </location>
</feature>
<evidence type="ECO:0000256" key="4">
    <source>
        <dbReference type="ARBA" id="ARBA00023125"/>
    </source>
</evidence>
<evidence type="ECO:0000313" key="9">
    <source>
        <dbReference type="Proteomes" id="UP000011513"/>
    </source>
</evidence>
<keyword evidence="3" id="KW-0815">Transposition</keyword>
<dbReference type="InterPro" id="IPR010095">
    <property type="entry name" value="Cas12f1-like_TNB"/>
</dbReference>
<evidence type="ECO:0000256" key="5">
    <source>
        <dbReference type="ARBA" id="ARBA00023172"/>
    </source>
</evidence>
<evidence type="ECO:0000256" key="2">
    <source>
        <dbReference type="ARBA" id="ARBA00011044"/>
    </source>
</evidence>
<comment type="similarity">
    <text evidence="1">In the C-terminal section; belongs to the transposase 35 family.</text>
</comment>
<evidence type="ECO:0000256" key="1">
    <source>
        <dbReference type="ARBA" id="ARBA00008761"/>
    </source>
</evidence>
<gene>
    <name evidence="8" type="ORF">C474_13899</name>
</gene>
<keyword evidence="4" id="KW-0238">DNA-binding</keyword>
<dbReference type="AlphaFoldDB" id="M0D0P8"/>
<dbReference type="InterPro" id="IPR001959">
    <property type="entry name" value="Transposase"/>
</dbReference>
<dbReference type="GO" id="GO:0006310">
    <property type="term" value="P:DNA recombination"/>
    <property type="evidence" value="ECO:0007669"/>
    <property type="project" value="UniProtKB-KW"/>
</dbReference>
<dbReference type="InParanoid" id="M0D0P8"/>
<evidence type="ECO:0000313" key="8">
    <source>
        <dbReference type="EMBL" id="ELZ29000.1"/>
    </source>
</evidence>
<accession>M0D0P8</accession>
<protein>
    <submittedName>
        <fullName evidence="8">Transposase, IS605 OrfB family protein</fullName>
    </submittedName>
</protein>
<feature type="domain" description="Cas12f1-like TNB" evidence="7">
    <location>
        <begin position="294"/>
        <end position="363"/>
    </location>
</feature>
<name>M0D0P8_HALPD</name>
<organism evidence="8 9">
    <name type="scientific">Halogeometricum pallidum JCM 14848</name>
    <dbReference type="NCBI Taxonomy" id="1227487"/>
    <lineage>
        <taxon>Archaea</taxon>
        <taxon>Methanobacteriati</taxon>
        <taxon>Methanobacteriota</taxon>
        <taxon>Stenosarchaea group</taxon>
        <taxon>Halobacteria</taxon>
        <taxon>Halobacteriales</taxon>
        <taxon>Haloferacaceae</taxon>
        <taxon>Halogeometricum</taxon>
    </lineage>
</organism>
<dbReference type="GO" id="GO:0003677">
    <property type="term" value="F:DNA binding"/>
    <property type="evidence" value="ECO:0007669"/>
    <property type="project" value="UniProtKB-KW"/>
</dbReference>
<dbReference type="Pfam" id="PF01385">
    <property type="entry name" value="OrfB_IS605"/>
    <property type="match status" value="1"/>
</dbReference>
<dbReference type="Proteomes" id="UP000011513">
    <property type="component" value="Unassembled WGS sequence"/>
</dbReference>
<keyword evidence="5" id="KW-0233">DNA recombination</keyword>
<keyword evidence="9" id="KW-1185">Reference proteome</keyword>
<dbReference type="GO" id="GO:0032196">
    <property type="term" value="P:transposition"/>
    <property type="evidence" value="ECO:0007669"/>
    <property type="project" value="UniProtKB-KW"/>
</dbReference>
<evidence type="ECO:0000259" key="7">
    <source>
        <dbReference type="Pfam" id="PF07282"/>
    </source>
</evidence>
<dbReference type="NCBIfam" id="NF040570">
    <property type="entry name" value="guided_TnpB"/>
    <property type="match status" value="1"/>
</dbReference>
<sequence>MPIKLDVNESAADLLHQTTDHFLDAANYVVNVAWEPDWKITSKQKLHDLTYYDVRDDSPLPANLVQAARNRAAEAVKGVIKRWSQGKKASKPHFSSRFASYDARTVTVNDDHATLATIDGRVTVDFVLPDEQRETPHSAYLFNDDYDVKGATLHYDTVEDCFYLHVRTKPAVENDETEQGDAKHVSVLGVDLGITNIATTSTGKFWNGGELNHWHREYEKQRGSLQQTGTRWAHENVQRVGRKQTGRFEQMLHTISNELVEEALENDCTHLVFEQLKGIREHLPYAKAVHKWAFHRLYEYVTYKAESEGLVVKQINPAYTSQRCSKCGFTHEDNRPHNNGQDEFGCLKCGYDVHADYNAAKNIGLKYLRDQQKSGRGGAPVGVRLNSGMLNVSGEYSPTALSS</sequence>
<dbReference type="eggNOG" id="arCOG00679">
    <property type="taxonomic scope" value="Archaea"/>
</dbReference>
<dbReference type="PANTHER" id="PTHR30405">
    <property type="entry name" value="TRANSPOSASE"/>
    <property type="match status" value="1"/>
</dbReference>
<dbReference type="EMBL" id="AOIV01000035">
    <property type="protein sequence ID" value="ELZ29000.1"/>
    <property type="molecule type" value="Genomic_DNA"/>
</dbReference>
<dbReference type="PANTHER" id="PTHR30405:SF26">
    <property type="entry name" value="TRANSPOSASE, PROBABLY IS605-TNPB FAMILY"/>
    <property type="match status" value="1"/>
</dbReference>
<dbReference type="InterPro" id="IPR051399">
    <property type="entry name" value="RNA-guided_DNA_endo/Transpos"/>
</dbReference>
<dbReference type="NCBIfam" id="TIGR01766">
    <property type="entry name" value="IS200/IS605 family accessory protein TnpB-like domain"/>
    <property type="match status" value="1"/>
</dbReference>
<dbReference type="Pfam" id="PF07282">
    <property type="entry name" value="Cas12f1-like_TNB"/>
    <property type="match status" value="1"/>
</dbReference>
<comment type="similarity">
    <text evidence="2">In the N-terminal section; belongs to the transposase 2 family.</text>
</comment>
<proteinExistence type="inferred from homology"/>
<comment type="caution">
    <text evidence="8">The sequence shown here is derived from an EMBL/GenBank/DDBJ whole genome shotgun (WGS) entry which is preliminary data.</text>
</comment>
<dbReference type="PATRIC" id="fig|1227487.5.peg.2773"/>
<evidence type="ECO:0000259" key="6">
    <source>
        <dbReference type="Pfam" id="PF01385"/>
    </source>
</evidence>
<reference evidence="8 9" key="1">
    <citation type="journal article" date="2014" name="PLoS Genet.">
        <title>Phylogenetically driven sequencing of extremely halophilic archaea reveals strategies for static and dynamic osmo-response.</title>
        <authorList>
            <person name="Becker E.A."/>
            <person name="Seitzer P.M."/>
            <person name="Tritt A."/>
            <person name="Larsen D."/>
            <person name="Krusor M."/>
            <person name="Yao A.I."/>
            <person name="Wu D."/>
            <person name="Madern D."/>
            <person name="Eisen J.A."/>
            <person name="Darling A.E."/>
            <person name="Facciotti M.T."/>
        </authorList>
    </citation>
    <scope>NUCLEOTIDE SEQUENCE [LARGE SCALE GENOMIC DNA]</scope>
    <source>
        <strain evidence="8 9">JCM 14848</strain>
    </source>
</reference>
<evidence type="ECO:0000256" key="3">
    <source>
        <dbReference type="ARBA" id="ARBA00022578"/>
    </source>
</evidence>